<evidence type="ECO:0000256" key="3">
    <source>
        <dbReference type="ARBA" id="ARBA00022827"/>
    </source>
</evidence>
<gene>
    <name evidence="9" type="primary">LOC106807192</name>
</gene>
<dbReference type="RefSeq" id="XP_014664953.1">
    <property type="nucleotide sequence ID" value="XM_014809467.1"/>
</dbReference>
<organism evidence="8 9">
    <name type="scientific">Priapulus caudatus</name>
    <name type="common">Priapulid worm</name>
    <dbReference type="NCBI Taxonomy" id="37621"/>
    <lineage>
        <taxon>Eukaryota</taxon>
        <taxon>Metazoa</taxon>
        <taxon>Ecdysozoa</taxon>
        <taxon>Scalidophora</taxon>
        <taxon>Priapulida</taxon>
        <taxon>Priapulimorpha</taxon>
        <taxon>Priapulimorphida</taxon>
        <taxon>Priapulidae</taxon>
        <taxon>Priapulus</taxon>
    </lineage>
</organism>
<dbReference type="PRINTS" id="PR00368">
    <property type="entry name" value="FADPNR"/>
</dbReference>
<dbReference type="Pfam" id="PF07992">
    <property type="entry name" value="Pyr_redox_2"/>
    <property type="match status" value="1"/>
</dbReference>
<evidence type="ECO:0000313" key="8">
    <source>
        <dbReference type="Proteomes" id="UP000695022"/>
    </source>
</evidence>
<dbReference type="SUPFAM" id="SSF51905">
    <property type="entry name" value="FAD/NAD(P)-binding domain"/>
    <property type="match status" value="2"/>
</dbReference>
<dbReference type="InterPro" id="IPR036188">
    <property type="entry name" value="FAD/NAD-bd_sf"/>
</dbReference>
<evidence type="ECO:0000313" key="9">
    <source>
        <dbReference type="RefSeq" id="XP_014664953.1"/>
    </source>
</evidence>
<dbReference type="Proteomes" id="UP000695022">
    <property type="component" value="Unplaced"/>
</dbReference>
<evidence type="ECO:0000256" key="4">
    <source>
        <dbReference type="ARBA" id="ARBA00023002"/>
    </source>
</evidence>
<dbReference type="InterPro" id="IPR023753">
    <property type="entry name" value="FAD/NAD-binding_dom"/>
</dbReference>
<comment type="similarity">
    <text evidence="1">Belongs to the NADH dehydrogenase family.</text>
</comment>
<proteinExistence type="inferred from homology"/>
<evidence type="ECO:0000259" key="6">
    <source>
        <dbReference type="Pfam" id="PF07992"/>
    </source>
</evidence>
<keyword evidence="2" id="KW-0285">Flavoprotein</keyword>
<accession>A0ABM1DYD2</accession>
<evidence type="ECO:0000256" key="5">
    <source>
        <dbReference type="ARBA" id="ARBA00023027"/>
    </source>
</evidence>
<dbReference type="PANTHER" id="PTHR43706:SF13">
    <property type="entry name" value="NADH DEHYDROGENASE-RELATED"/>
    <property type="match status" value="1"/>
</dbReference>
<protein>
    <submittedName>
        <fullName evidence="9">Internal alternative NAD(P)H-ubiquinone oxidoreductase A1, mitochondrial-like isoform X2</fullName>
    </submittedName>
</protein>
<feature type="domain" description="FAD/NAD(P)-binding" evidence="6">
    <location>
        <begin position="31"/>
        <end position="308"/>
    </location>
</feature>
<evidence type="ECO:0000256" key="2">
    <source>
        <dbReference type="ARBA" id="ARBA00022630"/>
    </source>
</evidence>
<sequence length="401" mass="45057">MMRKQGLSTLAIRMSGSMSGSYAEATTQRPQLVILGTGWGSYSVLRHIDKSMYDVVVVSPRNHFLFTPLLASTTVGTLEFRSVIEPVRDTIFRNAHHFHLAKAVSLDMANKIVKCQSTLSDNAYDISYDKLVIGVGAVANTFNIPGVEEHAIFLKEISDARKIRNRILANFEMALEPGIRTAEQKRLLSTVIVGGGPTGVEFGAELYDFVRQDVSRLYGEQAKQVNVTLIEASQILSMFDARLRKYAEKKIRERDRFNLLQAVVAEVRKDGVILKDGSEIPCGLVVWSTGIAQRKFTKALSVPKNKQEQVAERQGRYLAGSLCKTPEKVSPFKFKNMGMLTYIGGYRALTDTPEAKLKGVMSWVLWRSAYLTRLGSWKLRLQVPMDWIKALFYGRDTSRFE</sequence>
<dbReference type="GeneID" id="106807192"/>
<dbReference type="Pfam" id="PF22366">
    <property type="entry name" value="NDH2_C"/>
    <property type="match status" value="1"/>
</dbReference>
<dbReference type="PANTHER" id="PTHR43706">
    <property type="entry name" value="NADH DEHYDROGENASE"/>
    <property type="match status" value="1"/>
</dbReference>
<reference evidence="9" key="1">
    <citation type="submission" date="2025-08" db="UniProtKB">
        <authorList>
            <consortium name="RefSeq"/>
        </authorList>
    </citation>
    <scope>IDENTIFICATION</scope>
</reference>
<dbReference type="InterPro" id="IPR054585">
    <property type="entry name" value="NDH2-like_C"/>
</dbReference>
<feature type="domain" description="External alternative NADH-ubiquinone oxidoreductase-like C-terminal" evidence="7">
    <location>
        <begin position="338"/>
        <end position="396"/>
    </location>
</feature>
<dbReference type="InterPro" id="IPR045024">
    <property type="entry name" value="NDH-2"/>
</dbReference>
<keyword evidence="3" id="KW-0274">FAD</keyword>
<dbReference type="Gene3D" id="3.50.50.100">
    <property type="match status" value="1"/>
</dbReference>
<keyword evidence="5" id="KW-0520">NAD</keyword>
<keyword evidence="8" id="KW-1185">Reference proteome</keyword>
<name>A0ABM1DYD2_PRICU</name>
<keyword evidence="4" id="KW-0560">Oxidoreductase</keyword>
<evidence type="ECO:0000259" key="7">
    <source>
        <dbReference type="Pfam" id="PF22366"/>
    </source>
</evidence>
<evidence type="ECO:0000256" key="1">
    <source>
        <dbReference type="ARBA" id="ARBA00005272"/>
    </source>
</evidence>